<sequence>MRIGYLHQIAVVARWELLRTLSTMGRGILPAAIILFVLLIAASGLAAERGIHIQDGIYRLGTDNVPAGEVIAEDPRFMVFIDSGASLLNNRLFYDIIILGSEVYVQDTEKGRAALTSLERVFESYSAFMNVQEPDLYAAYPLWIDRIYERSELDFSATQSGQRISPLPQTDAPQPSGPILPIATPQASVPYEPDQLRSGISRAAAQDDTVSRYTQLIASDSELGSFRTPNQLAPPLPFDSIILIFVFIFPLYFTSQFFMMSIMNERIERKGEVLLSAPYRPSAIILGKALPYFVMMLAISILLIMISSLPPKTILPLIPVILFFLSAALVIGMLARSFKELSFLSIFFSTIATSYLFFPSIFANVHIVSLISPLTLIVLEIQGDPFTLTDYFYSTSLFYLTSGILLYAGAVNFNEERLFSLHRLIPRTIEFISAGISKTYPLISLFLLGGLVIPFVFMVQLMGLVLFFNLPMPLSLLLLIGYAAVTEEVAKSVGIYALAKILPGGLTWRHAIFGSAATAVGFLAGEKLLLFATIAQVSESVFGSIMFLSLQVLWMPFLLHAGCLAVVAVALKGGGFRWYLPGIALATIIHVVYNLTVIGVITV</sequence>
<feature type="transmembrane region" description="Helical" evidence="1">
    <location>
        <begin position="391"/>
        <end position="413"/>
    </location>
</feature>
<feature type="transmembrane region" description="Helical" evidence="1">
    <location>
        <begin position="313"/>
        <end position="334"/>
    </location>
</feature>
<proteinExistence type="predicted"/>
<keyword evidence="2" id="KW-0645">Protease</keyword>
<name>A0ABD4TJ49_9EURY</name>
<dbReference type="GO" id="GO:0008237">
    <property type="term" value="F:metallopeptidase activity"/>
    <property type="evidence" value="ECO:0007669"/>
    <property type="project" value="UniProtKB-KW"/>
</dbReference>
<feature type="transmembrane region" description="Helical" evidence="1">
    <location>
        <begin position="283"/>
        <end position="307"/>
    </location>
</feature>
<keyword evidence="1" id="KW-1133">Transmembrane helix</keyword>
<keyword evidence="3" id="KW-1185">Reference proteome</keyword>
<feature type="transmembrane region" description="Helical" evidence="1">
    <location>
        <begin position="27"/>
        <end position="47"/>
    </location>
</feature>
<reference evidence="2 3" key="1">
    <citation type="submission" date="2019-08" db="EMBL/GenBank/DDBJ databases">
        <authorList>
            <person name="Chen S.-C."/>
            <person name="Lai M.-C."/>
            <person name="You Y.-T."/>
        </authorList>
    </citation>
    <scope>NUCLEOTIDE SEQUENCE [LARGE SCALE GENOMIC DNA]</scope>
    <source>
        <strain evidence="2 3">P2F9704a</strain>
    </source>
</reference>
<feature type="transmembrane region" description="Helical" evidence="1">
    <location>
        <begin position="511"/>
        <end position="532"/>
    </location>
</feature>
<dbReference type="RefSeq" id="WP_255332153.1">
    <property type="nucleotide sequence ID" value="NZ_VOTZ01000007.1"/>
</dbReference>
<feature type="transmembrane region" description="Helical" evidence="1">
    <location>
        <begin position="578"/>
        <end position="601"/>
    </location>
</feature>
<feature type="transmembrane region" description="Helical" evidence="1">
    <location>
        <begin position="474"/>
        <end position="499"/>
    </location>
</feature>
<accession>A0ABD4TJ49</accession>
<organism evidence="2 3">
    <name type="scientific">Methanocalculus taiwanensis</name>
    <dbReference type="NCBI Taxonomy" id="106207"/>
    <lineage>
        <taxon>Archaea</taxon>
        <taxon>Methanobacteriati</taxon>
        <taxon>Methanobacteriota</taxon>
        <taxon>Stenosarchaea group</taxon>
        <taxon>Methanomicrobia</taxon>
        <taxon>Methanomicrobiales</taxon>
        <taxon>Methanocalculaceae</taxon>
        <taxon>Methanocalculus</taxon>
    </lineage>
</organism>
<feature type="transmembrane region" description="Helical" evidence="1">
    <location>
        <begin position="346"/>
        <end position="371"/>
    </location>
</feature>
<keyword evidence="1" id="KW-0472">Membrane</keyword>
<keyword evidence="2" id="KW-0378">Hydrolase</keyword>
<protein>
    <submittedName>
        <fullName evidence="2">PrsW family intramembrane metalloprotease</fullName>
    </submittedName>
</protein>
<evidence type="ECO:0000313" key="2">
    <source>
        <dbReference type="EMBL" id="MCQ1538209.1"/>
    </source>
</evidence>
<evidence type="ECO:0000313" key="3">
    <source>
        <dbReference type="Proteomes" id="UP001524383"/>
    </source>
</evidence>
<comment type="caution">
    <text evidence="2">The sequence shown here is derived from an EMBL/GenBank/DDBJ whole genome shotgun (WGS) entry which is preliminary data.</text>
</comment>
<feature type="transmembrane region" description="Helical" evidence="1">
    <location>
        <begin position="445"/>
        <end position="468"/>
    </location>
</feature>
<dbReference type="Proteomes" id="UP001524383">
    <property type="component" value="Unassembled WGS sequence"/>
</dbReference>
<dbReference type="EMBL" id="VOTZ01000007">
    <property type="protein sequence ID" value="MCQ1538209.1"/>
    <property type="molecule type" value="Genomic_DNA"/>
</dbReference>
<gene>
    <name evidence="2" type="ORF">FTO68_04285</name>
</gene>
<dbReference type="AlphaFoldDB" id="A0ABD4TJ49"/>
<keyword evidence="2" id="KW-0482">Metalloprotease</keyword>
<feature type="transmembrane region" description="Helical" evidence="1">
    <location>
        <begin position="241"/>
        <end position="262"/>
    </location>
</feature>
<evidence type="ECO:0000256" key="1">
    <source>
        <dbReference type="SAM" id="Phobius"/>
    </source>
</evidence>
<feature type="transmembrane region" description="Helical" evidence="1">
    <location>
        <begin position="552"/>
        <end position="571"/>
    </location>
</feature>
<keyword evidence="1" id="KW-0812">Transmembrane</keyword>